<dbReference type="GO" id="GO:0006189">
    <property type="term" value="P:'de novo' IMP biosynthetic process"/>
    <property type="evidence" value="ECO:0007669"/>
    <property type="project" value="UniProtKB-UniRule"/>
</dbReference>
<dbReference type="AlphaFoldDB" id="A0A2Z3GWY4"/>
<dbReference type="InterPro" id="IPR011607">
    <property type="entry name" value="MGS-like_dom"/>
</dbReference>
<comment type="similarity">
    <text evidence="3 10">Belongs to the PurH family.</text>
</comment>
<proteinExistence type="inferred from homology"/>
<dbReference type="GO" id="GO:0004643">
    <property type="term" value="F:phosphoribosylaminoimidazolecarboxamide formyltransferase activity"/>
    <property type="evidence" value="ECO:0007669"/>
    <property type="project" value="UniProtKB-UniRule"/>
</dbReference>
<comment type="pathway">
    <text evidence="2 10">Purine metabolism; IMP biosynthesis via de novo pathway; 5-formamido-1-(5-phospho-D-ribosyl)imidazole-4-carboxamide from 5-amino-1-(5-phospho-D-ribosyl)imidazole-4-carboxamide (10-formyl THF route): step 1/1.</text>
</comment>
<organism evidence="12 13">
    <name type="scientific">Gemmata obscuriglobus</name>
    <dbReference type="NCBI Taxonomy" id="114"/>
    <lineage>
        <taxon>Bacteria</taxon>
        <taxon>Pseudomonadati</taxon>
        <taxon>Planctomycetota</taxon>
        <taxon>Planctomycetia</taxon>
        <taxon>Gemmatales</taxon>
        <taxon>Gemmataceae</taxon>
        <taxon>Gemmata</taxon>
    </lineage>
</organism>
<evidence type="ECO:0000256" key="10">
    <source>
        <dbReference type="HAMAP-Rule" id="MF_00139"/>
    </source>
</evidence>
<keyword evidence="5 10" id="KW-0658">Purine biosynthesis</keyword>
<dbReference type="KEGG" id="gog:C1280_15555"/>
<dbReference type="NCBIfam" id="NF002049">
    <property type="entry name" value="PRK00881.1"/>
    <property type="match status" value="1"/>
</dbReference>
<sequence>MPMLRPIRRALLSVSDKTGLVDFARELSTKYGVELIATGGTRKALADAGLPVKDISELTKFPEILDGRVKTLHPAIYAGLLAKRDKSEHMQTLAEHALPEIDLVVCNLYPFEKTVAKEGVTEAEAIENIDIGGPCMVRAAAKNFASVAIATVPAQFADILTELATQNGQTTRDLRFKLASAAFSLIAAYDHAIATYFLHQQSKSPNDKTPLPVHLHPGFKNIQPLRYGENPHQQAAFYSDVPEPARPCVATAEQLHGKELSYNNILDLDSALNLAREFAAPACVVVKHNNPCGAATSGKLADAFLKAWDGDPLSAFGGIIAFNQTVDVDTAAAIMDPKAKRFVECVIAPDYEPHALEALKKWKENVRFLKTGPLSGGPQGLDYRRVDGGLLVQTRDTGADKPDAWKCVTDRKPTEDEWHALHFAWFVCKHVKSNAIVLAKGAQVVGVGAGQMSRVVSVEIAVKKAGEHAKGSVLASDAFFPFPDNVHAAAAAGVTAVIQPGGSVKDADSIAACNQHGITMLFTGVRHFRH</sequence>
<evidence type="ECO:0000313" key="12">
    <source>
        <dbReference type="EMBL" id="AWM38263.1"/>
    </source>
</evidence>
<dbReference type="InterPro" id="IPR016193">
    <property type="entry name" value="Cytidine_deaminase-like"/>
</dbReference>
<evidence type="ECO:0000256" key="8">
    <source>
        <dbReference type="ARBA" id="ARBA00050488"/>
    </source>
</evidence>
<dbReference type="Pfam" id="PF02142">
    <property type="entry name" value="MGS"/>
    <property type="match status" value="1"/>
</dbReference>
<dbReference type="FunFam" id="3.40.50.1380:FF:000001">
    <property type="entry name" value="Bifunctional purine biosynthesis protein PurH"/>
    <property type="match status" value="1"/>
</dbReference>
<dbReference type="InterPro" id="IPR002695">
    <property type="entry name" value="PurH-like"/>
</dbReference>
<dbReference type="PANTHER" id="PTHR11692:SF0">
    <property type="entry name" value="BIFUNCTIONAL PURINE BIOSYNTHESIS PROTEIN ATIC"/>
    <property type="match status" value="1"/>
</dbReference>
<evidence type="ECO:0000259" key="11">
    <source>
        <dbReference type="PROSITE" id="PS51855"/>
    </source>
</evidence>
<dbReference type="InterPro" id="IPR036914">
    <property type="entry name" value="MGS-like_dom_sf"/>
</dbReference>
<dbReference type="GO" id="GO:0003937">
    <property type="term" value="F:IMP cyclohydrolase activity"/>
    <property type="evidence" value="ECO:0007669"/>
    <property type="project" value="UniProtKB-UniRule"/>
</dbReference>
<dbReference type="Pfam" id="PF01808">
    <property type="entry name" value="AICARFT_IMPCHas"/>
    <property type="match status" value="1"/>
</dbReference>
<evidence type="ECO:0000313" key="13">
    <source>
        <dbReference type="Proteomes" id="UP000245802"/>
    </source>
</evidence>
<comment type="pathway">
    <text evidence="1 10">Purine metabolism; IMP biosynthesis via de novo pathway; IMP from 5-formamido-1-(5-phospho-D-ribosyl)imidazole-4-carboxamide: step 1/1.</text>
</comment>
<accession>A0A2Z3GWY4</accession>
<dbReference type="SUPFAM" id="SSF53927">
    <property type="entry name" value="Cytidine deaminase-like"/>
    <property type="match status" value="1"/>
</dbReference>
<evidence type="ECO:0000256" key="1">
    <source>
        <dbReference type="ARBA" id="ARBA00004844"/>
    </source>
</evidence>
<name>A0A2Z3GWY4_9BACT</name>
<keyword evidence="6 10" id="KW-0378">Hydrolase</keyword>
<dbReference type="UniPathway" id="UPA00074">
    <property type="reaction ID" value="UER00133"/>
</dbReference>
<dbReference type="HAMAP" id="MF_00139">
    <property type="entry name" value="PurH"/>
    <property type="match status" value="1"/>
</dbReference>
<comment type="catalytic activity">
    <reaction evidence="9 10">
        <text>IMP + H2O = 5-formamido-1-(5-phospho-D-ribosyl)imidazole-4-carboxamide</text>
        <dbReference type="Rhea" id="RHEA:18445"/>
        <dbReference type="ChEBI" id="CHEBI:15377"/>
        <dbReference type="ChEBI" id="CHEBI:58053"/>
        <dbReference type="ChEBI" id="CHEBI:58467"/>
        <dbReference type="EC" id="3.5.4.10"/>
    </reaction>
</comment>
<dbReference type="PANTHER" id="PTHR11692">
    <property type="entry name" value="BIFUNCTIONAL PURINE BIOSYNTHESIS PROTEIN PURH"/>
    <property type="match status" value="1"/>
</dbReference>
<comment type="domain">
    <text evidence="10">The IMP cyclohydrolase activity resides in the N-terminal region.</text>
</comment>
<keyword evidence="4 10" id="KW-0808">Transferase</keyword>
<dbReference type="InterPro" id="IPR024051">
    <property type="entry name" value="AICAR_Tfase_dup_dom_sf"/>
</dbReference>
<dbReference type="EC" id="3.5.4.10" evidence="10"/>
<evidence type="ECO:0000256" key="7">
    <source>
        <dbReference type="ARBA" id="ARBA00023268"/>
    </source>
</evidence>
<dbReference type="SUPFAM" id="SSF52335">
    <property type="entry name" value="Methylglyoxal synthase-like"/>
    <property type="match status" value="1"/>
</dbReference>
<dbReference type="CDD" id="cd01421">
    <property type="entry name" value="IMPCH"/>
    <property type="match status" value="1"/>
</dbReference>
<dbReference type="Gene3D" id="3.40.140.20">
    <property type="match status" value="2"/>
</dbReference>
<dbReference type="SMART" id="SM00851">
    <property type="entry name" value="MGS"/>
    <property type="match status" value="1"/>
</dbReference>
<feature type="domain" description="MGS-like" evidence="11">
    <location>
        <begin position="1"/>
        <end position="151"/>
    </location>
</feature>
<dbReference type="PROSITE" id="PS51855">
    <property type="entry name" value="MGS"/>
    <property type="match status" value="1"/>
</dbReference>
<evidence type="ECO:0000256" key="2">
    <source>
        <dbReference type="ARBA" id="ARBA00004954"/>
    </source>
</evidence>
<dbReference type="EC" id="2.1.2.3" evidence="10"/>
<dbReference type="SMART" id="SM00798">
    <property type="entry name" value="AICARFT_IMPCHas"/>
    <property type="match status" value="1"/>
</dbReference>
<dbReference type="EMBL" id="CP025958">
    <property type="protein sequence ID" value="AWM38263.1"/>
    <property type="molecule type" value="Genomic_DNA"/>
</dbReference>
<evidence type="ECO:0000256" key="9">
    <source>
        <dbReference type="ARBA" id="ARBA00050687"/>
    </source>
</evidence>
<dbReference type="GO" id="GO:0005829">
    <property type="term" value="C:cytosol"/>
    <property type="evidence" value="ECO:0007669"/>
    <property type="project" value="TreeGrafter"/>
</dbReference>
<evidence type="ECO:0000256" key="4">
    <source>
        <dbReference type="ARBA" id="ARBA00022679"/>
    </source>
</evidence>
<dbReference type="Gene3D" id="3.40.50.1380">
    <property type="entry name" value="Methylglyoxal synthase-like domain"/>
    <property type="match status" value="1"/>
</dbReference>
<protein>
    <recommendedName>
        <fullName evidence="10">Bifunctional purine biosynthesis protein PurH</fullName>
    </recommendedName>
    <domain>
        <recommendedName>
            <fullName evidence="10">Phosphoribosylaminoimidazolecarboxamide formyltransferase</fullName>
            <ecNumber evidence="10">2.1.2.3</ecNumber>
        </recommendedName>
        <alternativeName>
            <fullName evidence="10">AICAR transformylase</fullName>
        </alternativeName>
    </domain>
    <domain>
        <recommendedName>
            <fullName evidence="10">IMP cyclohydrolase</fullName>
            <ecNumber evidence="10">3.5.4.10</ecNumber>
        </recommendedName>
        <alternativeName>
            <fullName evidence="10">ATIC</fullName>
        </alternativeName>
        <alternativeName>
            <fullName evidence="10">IMP synthase</fullName>
        </alternativeName>
        <alternativeName>
            <fullName evidence="10">Inosinicase</fullName>
        </alternativeName>
    </domain>
</protein>
<evidence type="ECO:0000256" key="5">
    <source>
        <dbReference type="ARBA" id="ARBA00022755"/>
    </source>
</evidence>
<gene>
    <name evidence="10 12" type="primary">purH</name>
    <name evidence="12" type="ORF">C1280_15555</name>
</gene>
<dbReference type="PIRSF" id="PIRSF000414">
    <property type="entry name" value="AICARFT_IMPCHas"/>
    <property type="match status" value="1"/>
</dbReference>
<dbReference type="NCBIfam" id="TIGR00355">
    <property type="entry name" value="purH"/>
    <property type="match status" value="1"/>
</dbReference>
<dbReference type="FunFam" id="3.40.140.20:FF:000001">
    <property type="entry name" value="Bifunctional purine biosynthesis protein PurH"/>
    <property type="match status" value="1"/>
</dbReference>
<keyword evidence="13" id="KW-1185">Reference proteome</keyword>
<evidence type="ECO:0000256" key="6">
    <source>
        <dbReference type="ARBA" id="ARBA00022801"/>
    </source>
</evidence>
<dbReference type="OrthoDB" id="9802065at2"/>
<evidence type="ECO:0000256" key="3">
    <source>
        <dbReference type="ARBA" id="ARBA00007667"/>
    </source>
</evidence>
<keyword evidence="7 10" id="KW-0511">Multifunctional enzyme</keyword>
<reference evidence="12 13" key="1">
    <citation type="submission" date="2018-01" db="EMBL/GenBank/DDBJ databases">
        <title>G. obscuriglobus.</title>
        <authorList>
            <person name="Franke J."/>
            <person name="Blomberg W."/>
            <person name="Selmecki A."/>
        </authorList>
    </citation>
    <scope>NUCLEOTIDE SEQUENCE [LARGE SCALE GENOMIC DNA]</scope>
    <source>
        <strain evidence="12 13">DSM 5831</strain>
    </source>
</reference>
<dbReference type="Proteomes" id="UP000245802">
    <property type="component" value="Chromosome"/>
</dbReference>
<comment type="catalytic activity">
    <reaction evidence="8 10">
        <text>(6R)-10-formyltetrahydrofolate + 5-amino-1-(5-phospho-beta-D-ribosyl)imidazole-4-carboxamide = 5-formamido-1-(5-phospho-D-ribosyl)imidazole-4-carboxamide + (6S)-5,6,7,8-tetrahydrofolate</text>
        <dbReference type="Rhea" id="RHEA:22192"/>
        <dbReference type="ChEBI" id="CHEBI:57453"/>
        <dbReference type="ChEBI" id="CHEBI:58467"/>
        <dbReference type="ChEBI" id="CHEBI:58475"/>
        <dbReference type="ChEBI" id="CHEBI:195366"/>
        <dbReference type="EC" id="2.1.2.3"/>
    </reaction>
</comment>